<accession>A0A022R1F2</accession>
<dbReference type="InterPro" id="IPR036047">
    <property type="entry name" value="F-box-like_dom_sf"/>
</dbReference>
<dbReference type="InterPro" id="IPR001810">
    <property type="entry name" value="F-box_dom"/>
</dbReference>
<dbReference type="STRING" id="4155.A0A022R1F2"/>
<dbReference type="OMA" id="LIVIWND"/>
<evidence type="ECO:0000313" key="2">
    <source>
        <dbReference type="EMBL" id="EYU32645.1"/>
    </source>
</evidence>
<dbReference type="AlphaFoldDB" id="A0A022R1F2"/>
<dbReference type="PANTHER" id="PTHR31672">
    <property type="entry name" value="BNACNNG10540D PROTEIN"/>
    <property type="match status" value="1"/>
</dbReference>
<dbReference type="Proteomes" id="UP000030748">
    <property type="component" value="Unassembled WGS sequence"/>
</dbReference>
<dbReference type="InterPro" id="IPR050796">
    <property type="entry name" value="SCF_F-box_component"/>
</dbReference>
<dbReference type="OrthoDB" id="591557at2759"/>
<dbReference type="PROSITE" id="PS50181">
    <property type="entry name" value="FBOX"/>
    <property type="match status" value="1"/>
</dbReference>
<evidence type="ECO:0000259" key="1">
    <source>
        <dbReference type="PROSITE" id="PS50181"/>
    </source>
</evidence>
<gene>
    <name evidence="2" type="ORF">MIMGU_mgv1a026491mg</name>
</gene>
<dbReference type="EMBL" id="KI630827">
    <property type="protein sequence ID" value="EYU32645.1"/>
    <property type="molecule type" value="Genomic_DNA"/>
</dbReference>
<dbReference type="InterPro" id="IPR017451">
    <property type="entry name" value="F-box-assoc_interact_dom"/>
</dbReference>
<dbReference type="Pfam" id="PF00646">
    <property type="entry name" value="F-box"/>
    <property type="match status" value="1"/>
</dbReference>
<organism evidence="2 3">
    <name type="scientific">Erythranthe guttata</name>
    <name type="common">Yellow monkey flower</name>
    <name type="synonym">Mimulus guttatus</name>
    <dbReference type="NCBI Taxonomy" id="4155"/>
    <lineage>
        <taxon>Eukaryota</taxon>
        <taxon>Viridiplantae</taxon>
        <taxon>Streptophyta</taxon>
        <taxon>Embryophyta</taxon>
        <taxon>Tracheophyta</taxon>
        <taxon>Spermatophyta</taxon>
        <taxon>Magnoliopsida</taxon>
        <taxon>eudicotyledons</taxon>
        <taxon>Gunneridae</taxon>
        <taxon>Pentapetalae</taxon>
        <taxon>asterids</taxon>
        <taxon>lamiids</taxon>
        <taxon>Lamiales</taxon>
        <taxon>Phrymaceae</taxon>
        <taxon>Erythranthe</taxon>
    </lineage>
</organism>
<reference evidence="2 3" key="1">
    <citation type="journal article" date="2013" name="Proc. Natl. Acad. Sci. U.S.A.">
        <title>Fine-scale variation in meiotic recombination in Mimulus inferred from population shotgun sequencing.</title>
        <authorList>
            <person name="Hellsten U."/>
            <person name="Wright K.M."/>
            <person name="Jenkins J."/>
            <person name="Shu S."/>
            <person name="Yuan Y."/>
            <person name="Wessler S.R."/>
            <person name="Schmutz J."/>
            <person name="Willis J.H."/>
            <person name="Rokhsar D.S."/>
        </authorList>
    </citation>
    <scope>NUCLEOTIDE SEQUENCE [LARGE SCALE GENOMIC DNA]</scope>
    <source>
        <strain evidence="3">cv. DUN x IM62</strain>
    </source>
</reference>
<dbReference type="KEGG" id="egt:105963283"/>
<dbReference type="Gene3D" id="1.20.1280.50">
    <property type="match status" value="1"/>
</dbReference>
<dbReference type="SUPFAM" id="SSF81383">
    <property type="entry name" value="F-box domain"/>
    <property type="match status" value="1"/>
</dbReference>
<dbReference type="Pfam" id="PF07734">
    <property type="entry name" value="FBA_1"/>
    <property type="match status" value="1"/>
</dbReference>
<protein>
    <recommendedName>
        <fullName evidence="1">F-box domain-containing protein</fullName>
    </recommendedName>
</protein>
<dbReference type="PANTHER" id="PTHR31672:SF13">
    <property type="entry name" value="F-BOX PROTEIN CPR30-LIKE"/>
    <property type="match status" value="1"/>
</dbReference>
<keyword evidence="3" id="KW-1185">Reference proteome</keyword>
<dbReference type="SMART" id="SM00256">
    <property type="entry name" value="FBOX"/>
    <property type="match status" value="1"/>
</dbReference>
<sequence>MEKRMGRETSTSLELPEELIEEILYYLPAKNLLKLKRVSKSWNSLISSKSFIKEHAKKSNTDRNLDRNKLMLNYDDSRKRAKYMRVSCQPGILVSCPIQNFLLNDDPVATALDSHRMKKCGYDIRIEDVRILGSCNGLILISVNDWRYLFLWNPFTRKMRNIPHAASFTRSEFSSVQPFTYSLGYDEYADDYKVVCIISDYAKPYHTHIYSSKNNTWKKIESFDKGYLLHKNSGKFVNGKLHWLAAQDDGVYEIFSLDLRKEKCEIVARPESFSKYVRPFFRNMGGYLGLITLNSSVDDISVWVMLKYGVRESWTKIWTFSYLEYSKTEICCGASPLCLKKNGDIIIVFENKVVVYNGRNGLRKFRFDMLDGVIDSVVYVETLVSPFGDEELGQ</sequence>
<dbReference type="NCBIfam" id="TIGR01640">
    <property type="entry name" value="F_box_assoc_1"/>
    <property type="match status" value="1"/>
</dbReference>
<dbReference type="InterPro" id="IPR006527">
    <property type="entry name" value="F-box-assoc_dom_typ1"/>
</dbReference>
<dbReference type="PhylomeDB" id="A0A022R1F2"/>
<name>A0A022R1F2_ERYGU</name>
<proteinExistence type="predicted"/>
<feature type="domain" description="F-box" evidence="1">
    <location>
        <begin position="9"/>
        <end position="55"/>
    </location>
</feature>
<evidence type="ECO:0000313" key="3">
    <source>
        <dbReference type="Proteomes" id="UP000030748"/>
    </source>
</evidence>